<keyword evidence="2" id="KW-0472">Membrane</keyword>
<feature type="compositionally biased region" description="Basic and acidic residues" evidence="1">
    <location>
        <begin position="505"/>
        <end position="518"/>
    </location>
</feature>
<evidence type="ECO:0000313" key="3">
    <source>
        <dbReference type="EMBL" id="EJT49807.1"/>
    </source>
</evidence>
<evidence type="ECO:0000313" key="4">
    <source>
        <dbReference type="Proteomes" id="UP000002748"/>
    </source>
</evidence>
<feature type="compositionally biased region" description="Basic and acidic residues" evidence="1">
    <location>
        <begin position="434"/>
        <end position="446"/>
    </location>
</feature>
<feature type="compositionally biased region" description="Basic and acidic residues" evidence="1">
    <location>
        <begin position="487"/>
        <end position="498"/>
    </location>
</feature>
<feature type="compositionally biased region" description="Polar residues" evidence="1">
    <location>
        <begin position="240"/>
        <end position="264"/>
    </location>
</feature>
<dbReference type="AlphaFoldDB" id="J6F3J6"/>
<organism evidence="3 4">
    <name type="scientific">Trichosporon asahii var. asahii (strain ATCC 90039 / CBS 2479 / JCM 2466 / KCTC 7840 / NBRC 103889/ NCYC 2677 / UAMH 7654)</name>
    <name type="common">Yeast</name>
    <dbReference type="NCBI Taxonomy" id="1186058"/>
    <lineage>
        <taxon>Eukaryota</taxon>
        <taxon>Fungi</taxon>
        <taxon>Dikarya</taxon>
        <taxon>Basidiomycota</taxon>
        <taxon>Agaricomycotina</taxon>
        <taxon>Tremellomycetes</taxon>
        <taxon>Trichosporonales</taxon>
        <taxon>Trichosporonaceae</taxon>
        <taxon>Trichosporon</taxon>
    </lineage>
</organism>
<dbReference type="VEuPathDB" id="FungiDB:A1Q1_01033"/>
<dbReference type="KEGG" id="tasa:A1Q1_01033"/>
<name>J6F3J6_TRIAS</name>
<accession>J6F3J6</accession>
<protein>
    <submittedName>
        <fullName evidence="3">Uncharacterized protein</fullName>
    </submittedName>
</protein>
<dbReference type="EMBL" id="ALBS01000146">
    <property type="protein sequence ID" value="EJT49807.1"/>
    <property type="molecule type" value="Genomic_DNA"/>
</dbReference>
<dbReference type="Proteomes" id="UP000002748">
    <property type="component" value="Unassembled WGS sequence"/>
</dbReference>
<feature type="region of interest" description="Disordered" evidence="1">
    <location>
        <begin position="434"/>
        <end position="524"/>
    </location>
</feature>
<feature type="transmembrane region" description="Helical" evidence="2">
    <location>
        <begin position="303"/>
        <end position="327"/>
    </location>
</feature>
<dbReference type="GeneID" id="25984547"/>
<comment type="caution">
    <text evidence="3">The sequence shown here is derived from an EMBL/GenBank/DDBJ whole genome shotgun (WGS) entry which is preliminary data.</text>
</comment>
<feature type="region of interest" description="Disordered" evidence="1">
    <location>
        <begin position="336"/>
        <end position="422"/>
    </location>
</feature>
<dbReference type="HOGENOM" id="CLU_042327_0_0_1"/>
<sequence length="524" mass="56608">MWWLLAVARDARAADLNSSVFLEVGPYSPMASLDTLSFKENPYTGLFDRQKLNVPVTINSTFVGTAFELSGALTLPIWSPDINTALATTTSGGYSNATGVQNASADGVIVAMSGLDLGLHDFTTTLTETVNCTFRALRFQVPFLSQARTAKQALHAPQLLVIGVFVQIAGTARVREAGWHVLAIQRARQHDPPQHHRADYELLLVLCGRQSAPSLVEQTPVLSGRRPSIARRRDLLRPTSRPNRQLSTSTPTVASRGSLPTRSSGRYRRGEAYTRKPNVTEPQGTDPESQADAASGKPKSAPVGAIVGGVVGGVVGLLLFLAAVWWWRRRRRSGSDDASLIDDTKLASEPESASDRDTKVPPPPSWQDSGSIDGVSPSDHLSDQATSIMPALGSEIGTHSGSSASKLLPPEAPPSKLGDRALEHKVELLHHIDHSRVGDRSLEHKAAFLPQDEPGPSQQRSLPRPPLVQYEQDAEDVPSEPLIFPPRYKEAWGERREQSAAGNHIVDRESVLRADDGGSGRPPA</sequence>
<proteinExistence type="predicted"/>
<reference evidence="3 4" key="1">
    <citation type="journal article" date="2012" name="Eukaryot. Cell">
        <title>Draft genome sequence of CBS 2479, the standard type strain of Trichosporon asahii.</title>
        <authorList>
            <person name="Yang R.Y."/>
            <person name="Li H.T."/>
            <person name="Zhu H."/>
            <person name="Zhou G.P."/>
            <person name="Wang M."/>
            <person name="Wang L."/>
        </authorList>
    </citation>
    <scope>NUCLEOTIDE SEQUENCE [LARGE SCALE GENOMIC DNA]</scope>
    <source>
        <strain evidence="4">ATCC 90039 / CBS 2479 / JCM 2466 / KCTC 7840 / NCYC 2677 / UAMH 7654</strain>
    </source>
</reference>
<evidence type="ECO:0000256" key="1">
    <source>
        <dbReference type="SAM" id="MobiDB-lite"/>
    </source>
</evidence>
<keyword evidence="2" id="KW-0812">Transmembrane</keyword>
<keyword evidence="2" id="KW-1133">Transmembrane helix</keyword>
<gene>
    <name evidence="3" type="ORF">A1Q1_01033</name>
</gene>
<feature type="region of interest" description="Disordered" evidence="1">
    <location>
        <begin position="217"/>
        <end position="300"/>
    </location>
</feature>
<feature type="compositionally biased region" description="Basic and acidic residues" evidence="1">
    <location>
        <begin position="342"/>
        <end position="359"/>
    </location>
</feature>
<dbReference type="RefSeq" id="XP_014181131.1">
    <property type="nucleotide sequence ID" value="XM_014325656.1"/>
</dbReference>
<evidence type="ECO:0000256" key="2">
    <source>
        <dbReference type="SAM" id="Phobius"/>
    </source>
</evidence>